<gene>
    <name evidence="2" type="ORF">EVJ58_g10688</name>
</gene>
<proteinExistence type="predicted"/>
<reference evidence="2 3" key="1">
    <citation type="submission" date="2019-01" db="EMBL/GenBank/DDBJ databases">
        <title>Genome sequencing of the rare red list fungi Fomitopsis rosea.</title>
        <authorList>
            <person name="Buettner E."/>
            <person name="Kellner H."/>
        </authorList>
    </citation>
    <scope>NUCLEOTIDE SEQUENCE [LARGE SCALE GENOMIC DNA]</scope>
    <source>
        <strain evidence="2 3">DSM 105464</strain>
    </source>
</reference>
<feature type="region of interest" description="Disordered" evidence="1">
    <location>
        <begin position="175"/>
        <end position="211"/>
    </location>
</feature>
<dbReference type="AlphaFoldDB" id="A0A4Y9XM94"/>
<sequence length="211" mass="24251">MSLEGLLDCADFTANCSTSYNQVIVPLTRKFWPRKVLRKGDKYLGYTLEILDSSRPYIGRKLHIGYLDKHDALFYTGQTLRQIKGIPNMSQYLKFRNYKYDAKVLYHEAEISSREARSKFIRKQMPDQMDSDSAFAESDVDELDVTEQSLEPFGPLDHHYLPGASIPLIDIQPSRRDDGLSIRDDSSILNHPPMWANDTSFVPGTAQRSRR</sequence>
<evidence type="ECO:0000256" key="1">
    <source>
        <dbReference type="SAM" id="MobiDB-lite"/>
    </source>
</evidence>
<comment type="caution">
    <text evidence="2">The sequence shown here is derived from an EMBL/GenBank/DDBJ whole genome shotgun (WGS) entry which is preliminary data.</text>
</comment>
<dbReference type="EMBL" id="SEKV01001249">
    <property type="protein sequence ID" value="TFY51206.1"/>
    <property type="molecule type" value="Genomic_DNA"/>
</dbReference>
<feature type="compositionally biased region" description="Basic and acidic residues" evidence="1">
    <location>
        <begin position="175"/>
        <end position="186"/>
    </location>
</feature>
<protein>
    <submittedName>
        <fullName evidence="2">Uncharacterized protein</fullName>
    </submittedName>
</protein>
<name>A0A4Y9XM94_9APHY</name>
<organism evidence="2 3">
    <name type="scientific">Rhodofomes roseus</name>
    <dbReference type="NCBI Taxonomy" id="34475"/>
    <lineage>
        <taxon>Eukaryota</taxon>
        <taxon>Fungi</taxon>
        <taxon>Dikarya</taxon>
        <taxon>Basidiomycota</taxon>
        <taxon>Agaricomycotina</taxon>
        <taxon>Agaricomycetes</taxon>
        <taxon>Polyporales</taxon>
        <taxon>Rhodofomes</taxon>
    </lineage>
</organism>
<evidence type="ECO:0000313" key="2">
    <source>
        <dbReference type="EMBL" id="TFY51206.1"/>
    </source>
</evidence>
<evidence type="ECO:0000313" key="3">
    <source>
        <dbReference type="Proteomes" id="UP000298390"/>
    </source>
</evidence>
<accession>A0A4Y9XM94</accession>
<dbReference type="Proteomes" id="UP000298390">
    <property type="component" value="Unassembled WGS sequence"/>
</dbReference>